<evidence type="ECO:0000313" key="2">
    <source>
        <dbReference type="EMBL" id="GJE26331.1"/>
    </source>
</evidence>
<dbReference type="Proteomes" id="UP001055156">
    <property type="component" value="Unassembled WGS sequence"/>
</dbReference>
<reference evidence="2" key="1">
    <citation type="journal article" date="2021" name="Front. Microbiol.">
        <title>Comprehensive Comparative Genomics and Phenotyping of Methylobacterium Species.</title>
        <authorList>
            <person name="Alessa O."/>
            <person name="Ogura Y."/>
            <person name="Fujitani Y."/>
            <person name="Takami H."/>
            <person name="Hayashi T."/>
            <person name="Sahin N."/>
            <person name="Tani A."/>
        </authorList>
    </citation>
    <scope>NUCLEOTIDE SEQUENCE</scope>
    <source>
        <strain evidence="2">NBRC 15689</strain>
    </source>
</reference>
<sequence length="297" mass="31586">MSVSGSILVFLANGVQGSAVVRAARDRGHPVRALVRDPRAAVALPASDLVQGDLDDPASLAAAMNGVAHLVLQVPTGAQATMERQVGNVLRAAERSHIRSIVLKLASASRSAPCDEPSFVANAALERRLHDSGIPFARVRPTLYLDNLLKPSARAEIVAKGLFAPPIAAGQRIAWTCADDCARASILLIEQGRYGGDHRIAGPESVTGDELAARLSAGWGRTIAYRAQPIPDFEREIDAAMGAGMGRRVASKFRYLADHPEDADRILAAPHRPSPDLPGFAPTAIQDWARRHAGRFG</sequence>
<reference evidence="2" key="2">
    <citation type="submission" date="2021-08" db="EMBL/GenBank/DDBJ databases">
        <authorList>
            <person name="Tani A."/>
            <person name="Ola A."/>
            <person name="Ogura Y."/>
            <person name="Katsura K."/>
            <person name="Hayashi T."/>
        </authorList>
    </citation>
    <scope>NUCLEOTIDE SEQUENCE</scope>
    <source>
        <strain evidence="2">NBRC 15689</strain>
    </source>
</reference>
<dbReference type="SUPFAM" id="SSF51735">
    <property type="entry name" value="NAD(P)-binding Rossmann-fold domains"/>
    <property type="match status" value="1"/>
</dbReference>
<dbReference type="EMBL" id="BPQV01000003">
    <property type="protein sequence ID" value="GJE26331.1"/>
    <property type="molecule type" value="Genomic_DNA"/>
</dbReference>
<accession>A0ABQ4T7T1</accession>
<dbReference type="InterPro" id="IPR051604">
    <property type="entry name" value="Ergot_Alk_Oxidoreductase"/>
</dbReference>
<evidence type="ECO:0000259" key="1">
    <source>
        <dbReference type="Pfam" id="PF05368"/>
    </source>
</evidence>
<dbReference type="InterPro" id="IPR008030">
    <property type="entry name" value="NmrA-like"/>
</dbReference>
<comment type="caution">
    <text evidence="2">The sequence shown here is derived from an EMBL/GenBank/DDBJ whole genome shotgun (WGS) entry which is preliminary data.</text>
</comment>
<protein>
    <submittedName>
        <fullName evidence="2">NAD(P)H azoreductase</fullName>
    </submittedName>
</protein>
<gene>
    <name evidence="2" type="primary">azoB</name>
    <name evidence="2" type="ORF">LKMONMHP_1182</name>
</gene>
<proteinExistence type="predicted"/>
<dbReference type="PANTHER" id="PTHR43162:SF1">
    <property type="entry name" value="PRESTALK A DIFFERENTIATION PROTEIN A"/>
    <property type="match status" value="1"/>
</dbReference>
<dbReference type="Gene3D" id="3.40.50.720">
    <property type="entry name" value="NAD(P)-binding Rossmann-like Domain"/>
    <property type="match status" value="1"/>
</dbReference>
<dbReference type="RefSeq" id="WP_238310295.1">
    <property type="nucleotide sequence ID" value="NZ_BPQV01000003.1"/>
</dbReference>
<organism evidence="2 3">
    <name type="scientific">Methylobacterium organophilum</name>
    <dbReference type="NCBI Taxonomy" id="410"/>
    <lineage>
        <taxon>Bacteria</taxon>
        <taxon>Pseudomonadati</taxon>
        <taxon>Pseudomonadota</taxon>
        <taxon>Alphaproteobacteria</taxon>
        <taxon>Hyphomicrobiales</taxon>
        <taxon>Methylobacteriaceae</taxon>
        <taxon>Methylobacterium</taxon>
    </lineage>
</organism>
<feature type="domain" description="NmrA-like" evidence="1">
    <location>
        <begin position="6"/>
        <end position="262"/>
    </location>
</feature>
<dbReference type="InterPro" id="IPR036291">
    <property type="entry name" value="NAD(P)-bd_dom_sf"/>
</dbReference>
<dbReference type="Pfam" id="PF05368">
    <property type="entry name" value="NmrA"/>
    <property type="match status" value="1"/>
</dbReference>
<keyword evidence="3" id="KW-1185">Reference proteome</keyword>
<dbReference type="PANTHER" id="PTHR43162">
    <property type="match status" value="1"/>
</dbReference>
<name>A0ABQ4T7T1_METOR</name>
<evidence type="ECO:0000313" key="3">
    <source>
        <dbReference type="Proteomes" id="UP001055156"/>
    </source>
</evidence>